<dbReference type="InterPro" id="IPR023187">
    <property type="entry name" value="Tscrpt_reg_MarR-type_CS"/>
</dbReference>
<dbReference type="GO" id="GO:0003677">
    <property type="term" value="F:DNA binding"/>
    <property type="evidence" value="ECO:0007669"/>
    <property type="project" value="UniProtKB-KW"/>
</dbReference>
<evidence type="ECO:0000256" key="2">
    <source>
        <dbReference type="ARBA" id="ARBA00023125"/>
    </source>
</evidence>
<dbReference type="GO" id="GO:0003700">
    <property type="term" value="F:DNA-binding transcription factor activity"/>
    <property type="evidence" value="ECO:0007669"/>
    <property type="project" value="InterPro"/>
</dbReference>
<dbReference type="PANTHER" id="PTHR33164">
    <property type="entry name" value="TRANSCRIPTIONAL REGULATOR, MARR FAMILY"/>
    <property type="match status" value="1"/>
</dbReference>
<evidence type="ECO:0000313" key="5">
    <source>
        <dbReference type="EMBL" id="TDT16598.1"/>
    </source>
</evidence>
<proteinExistence type="predicted"/>
<dbReference type="Gene3D" id="1.10.10.10">
    <property type="entry name" value="Winged helix-like DNA-binding domain superfamily/Winged helix DNA-binding domain"/>
    <property type="match status" value="1"/>
</dbReference>
<keyword evidence="1" id="KW-0805">Transcription regulation</keyword>
<dbReference type="InterPro" id="IPR039422">
    <property type="entry name" value="MarR/SlyA-like"/>
</dbReference>
<evidence type="ECO:0000256" key="3">
    <source>
        <dbReference type="ARBA" id="ARBA00023163"/>
    </source>
</evidence>
<organism evidence="5 6">
    <name type="scientific">Ilumatobacter fluminis</name>
    <dbReference type="NCBI Taxonomy" id="467091"/>
    <lineage>
        <taxon>Bacteria</taxon>
        <taxon>Bacillati</taxon>
        <taxon>Actinomycetota</taxon>
        <taxon>Acidimicrobiia</taxon>
        <taxon>Acidimicrobiales</taxon>
        <taxon>Ilumatobacteraceae</taxon>
        <taxon>Ilumatobacter</taxon>
    </lineage>
</organism>
<protein>
    <submittedName>
        <fullName evidence="5">MarR family transcriptional regulator</fullName>
    </submittedName>
</protein>
<dbReference type="PANTHER" id="PTHR33164:SF101">
    <property type="entry name" value="TRANSCRIPTIONAL REPRESSOR MPRA"/>
    <property type="match status" value="1"/>
</dbReference>
<dbReference type="EMBL" id="SOAU01000001">
    <property type="protein sequence ID" value="TDT16598.1"/>
    <property type="molecule type" value="Genomic_DNA"/>
</dbReference>
<dbReference type="PROSITE" id="PS01117">
    <property type="entry name" value="HTH_MARR_1"/>
    <property type="match status" value="1"/>
</dbReference>
<accession>A0A4V6Q1W9</accession>
<comment type="caution">
    <text evidence="5">The sequence shown here is derived from an EMBL/GenBank/DDBJ whole genome shotgun (WGS) entry which is preliminary data.</text>
</comment>
<reference evidence="5 6" key="1">
    <citation type="submission" date="2019-03" db="EMBL/GenBank/DDBJ databases">
        <title>Sequencing the genomes of 1000 actinobacteria strains.</title>
        <authorList>
            <person name="Klenk H.-P."/>
        </authorList>
    </citation>
    <scope>NUCLEOTIDE SEQUENCE [LARGE SCALE GENOMIC DNA]</scope>
    <source>
        <strain evidence="5 6">DSM 18936</strain>
    </source>
</reference>
<keyword evidence="2" id="KW-0238">DNA-binding</keyword>
<name>A0A4V6Q1W9_9ACTN</name>
<keyword evidence="3" id="KW-0804">Transcription</keyword>
<dbReference type="InterPro" id="IPR000835">
    <property type="entry name" value="HTH_MarR-typ"/>
</dbReference>
<dbReference type="SMART" id="SM00347">
    <property type="entry name" value="HTH_MARR"/>
    <property type="match status" value="1"/>
</dbReference>
<evidence type="ECO:0000256" key="1">
    <source>
        <dbReference type="ARBA" id="ARBA00023015"/>
    </source>
</evidence>
<sequence length="185" mass="19832">MYSGSVTSIDERNESAGLRVDPISLAHDNWSAAGWGDVADGMALVTSIMRVQQLMLARVEAVLRPFELTFARFEVLMLLHFSGRGSMPVGKIGERLQVHPASVTNAVQRLAAAGLVERSTNPDDGRSVLAAITTTGRDLALEAAEALNRDVFADVGVDAGDRVTLFGQLADWRAAHGDFSPDQGR</sequence>
<dbReference type="SUPFAM" id="SSF46785">
    <property type="entry name" value="Winged helix' DNA-binding domain"/>
    <property type="match status" value="1"/>
</dbReference>
<gene>
    <name evidence="5" type="ORF">BDK89_2189</name>
</gene>
<evidence type="ECO:0000259" key="4">
    <source>
        <dbReference type="PROSITE" id="PS50995"/>
    </source>
</evidence>
<dbReference type="InterPro" id="IPR036390">
    <property type="entry name" value="WH_DNA-bd_sf"/>
</dbReference>
<dbReference type="Proteomes" id="UP000294558">
    <property type="component" value="Unassembled WGS sequence"/>
</dbReference>
<dbReference type="AlphaFoldDB" id="A0A4V6Q1W9"/>
<keyword evidence="6" id="KW-1185">Reference proteome</keyword>
<dbReference type="OrthoDB" id="3296622at2"/>
<dbReference type="Pfam" id="PF01047">
    <property type="entry name" value="MarR"/>
    <property type="match status" value="1"/>
</dbReference>
<dbReference type="InterPro" id="IPR036388">
    <property type="entry name" value="WH-like_DNA-bd_sf"/>
</dbReference>
<dbReference type="GO" id="GO:0006950">
    <property type="term" value="P:response to stress"/>
    <property type="evidence" value="ECO:0007669"/>
    <property type="project" value="TreeGrafter"/>
</dbReference>
<evidence type="ECO:0000313" key="6">
    <source>
        <dbReference type="Proteomes" id="UP000294558"/>
    </source>
</evidence>
<feature type="domain" description="HTH marR-type" evidence="4">
    <location>
        <begin position="41"/>
        <end position="174"/>
    </location>
</feature>
<dbReference type="PROSITE" id="PS50995">
    <property type="entry name" value="HTH_MARR_2"/>
    <property type="match status" value="1"/>
</dbReference>